<evidence type="ECO:0000256" key="1">
    <source>
        <dbReference type="SAM" id="Phobius"/>
    </source>
</evidence>
<gene>
    <name evidence="2" type="ORF">SAMD00020551_3164</name>
</gene>
<reference evidence="2 3" key="1">
    <citation type="submission" date="2013-06" db="EMBL/GenBank/DDBJ databases">
        <title>Whole genome shotgun sequence of Bacillus selenatarsenatis SF-1.</title>
        <authorList>
            <person name="Kuroda M."/>
            <person name="Sei K."/>
            <person name="Yamashita M."/>
            <person name="Ike M."/>
        </authorList>
    </citation>
    <scope>NUCLEOTIDE SEQUENCE [LARGE SCALE GENOMIC DNA]</scope>
    <source>
        <strain evidence="2 3">SF-1</strain>
    </source>
</reference>
<dbReference type="Pfam" id="PF17280">
    <property type="entry name" value="DUF5345"/>
    <property type="match status" value="1"/>
</dbReference>
<proteinExistence type="predicted"/>
<keyword evidence="3" id="KW-1185">Reference proteome</keyword>
<dbReference type="EMBL" id="BASE01000072">
    <property type="protein sequence ID" value="GAM15008.1"/>
    <property type="molecule type" value="Genomic_DNA"/>
</dbReference>
<keyword evidence="1" id="KW-1133">Transmembrane helix</keyword>
<keyword evidence="1" id="KW-0812">Transmembrane</keyword>
<protein>
    <recommendedName>
        <fullName evidence="4">YxlC</fullName>
    </recommendedName>
</protein>
<evidence type="ECO:0008006" key="4">
    <source>
        <dbReference type="Google" id="ProtNLM"/>
    </source>
</evidence>
<dbReference type="InterPro" id="IPR035238">
    <property type="entry name" value="DUF5345"/>
</dbReference>
<name>A0A0A8X516_MESS1</name>
<dbReference type="AlphaFoldDB" id="A0A0A8X516"/>
<organism evidence="2 3">
    <name type="scientific">Mesobacillus selenatarsenatis (strain DSM 18680 / JCM 14380 / FERM P-15431 / SF-1)</name>
    <dbReference type="NCBI Taxonomy" id="1321606"/>
    <lineage>
        <taxon>Bacteria</taxon>
        <taxon>Bacillati</taxon>
        <taxon>Bacillota</taxon>
        <taxon>Bacilli</taxon>
        <taxon>Bacillales</taxon>
        <taxon>Bacillaceae</taxon>
        <taxon>Mesobacillus</taxon>
    </lineage>
</organism>
<dbReference type="Proteomes" id="UP000031014">
    <property type="component" value="Unassembled WGS sequence"/>
</dbReference>
<sequence length="115" mass="13298">MKNQKGISSKHEQMDKEFFDTISAINNGLDKLDSLDTYTPVEKWFEEMVLNQQQVQKKKYRRELAWFILSAMLILSGVIFTMLELPMLFLMLQAATLAITAIYSFKGVQKQVGSR</sequence>
<comment type="caution">
    <text evidence="2">The sequence shown here is derived from an EMBL/GenBank/DDBJ whole genome shotgun (WGS) entry which is preliminary data.</text>
</comment>
<keyword evidence="1" id="KW-0472">Membrane</keyword>
<evidence type="ECO:0000313" key="2">
    <source>
        <dbReference type="EMBL" id="GAM15008.1"/>
    </source>
</evidence>
<evidence type="ECO:0000313" key="3">
    <source>
        <dbReference type="Proteomes" id="UP000031014"/>
    </source>
</evidence>
<accession>A0A0A8X516</accession>
<dbReference type="RefSeq" id="WP_041966699.1">
    <property type="nucleotide sequence ID" value="NZ_BASE01000072.1"/>
</dbReference>
<dbReference type="OrthoDB" id="2939233at2"/>
<feature type="transmembrane region" description="Helical" evidence="1">
    <location>
        <begin position="64"/>
        <end position="82"/>
    </location>
</feature>
<dbReference type="STRING" id="1321606.SAMD00020551_3164"/>
<feature type="transmembrane region" description="Helical" evidence="1">
    <location>
        <begin position="88"/>
        <end position="105"/>
    </location>
</feature>